<accession>A0A366KPU4</accession>
<evidence type="ECO:0000313" key="2">
    <source>
        <dbReference type="Proteomes" id="UP000252081"/>
    </source>
</evidence>
<organism evidence="1 2">
    <name type="scientific">Pedobacter miscanthi</name>
    <dbReference type="NCBI Taxonomy" id="2259170"/>
    <lineage>
        <taxon>Bacteria</taxon>
        <taxon>Pseudomonadati</taxon>
        <taxon>Bacteroidota</taxon>
        <taxon>Sphingobacteriia</taxon>
        <taxon>Sphingobacteriales</taxon>
        <taxon>Sphingobacteriaceae</taxon>
        <taxon>Pedobacter</taxon>
    </lineage>
</organism>
<reference evidence="1 2" key="1">
    <citation type="submission" date="2018-07" db="EMBL/GenBank/DDBJ databases">
        <title>A draft genome of a endophytic bacteria, a new species of Pedobacter.</title>
        <authorList>
            <person name="Zhang Z.D."/>
            <person name="Chen Z.J."/>
        </authorList>
    </citation>
    <scope>NUCLEOTIDE SEQUENCE [LARGE SCALE GENOMIC DNA]</scope>
    <source>
        <strain evidence="1 2">RS10</strain>
    </source>
</reference>
<dbReference type="AlphaFoldDB" id="A0A366KPU4"/>
<sequence>MEMDDGQVAGCICRFPFHIFHFFWRAVTVLIGYNSPALHYIPVVVQCKPIVSDTGMPFQSGLGGSGCVLWIMLDVKWMMGKLQIPHSSYIFR</sequence>
<feature type="non-terminal residue" evidence="1">
    <location>
        <position position="92"/>
    </location>
</feature>
<evidence type="ECO:0000313" key="1">
    <source>
        <dbReference type="EMBL" id="RBQ03179.1"/>
    </source>
</evidence>
<comment type="caution">
    <text evidence="1">The sequence shown here is derived from an EMBL/GenBank/DDBJ whole genome shotgun (WGS) entry which is preliminary data.</text>
</comment>
<dbReference type="EMBL" id="QNQU01000024">
    <property type="protein sequence ID" value="RBQ03179.1"/>
    <property type="molecule type" value="Genomic_DNA"/>
</dbReference>
<proteinExistence type="predicted"/>
<keyword evidence="2" id="KW-1185">Reference proteome</keyword>
<dbReference type="Proteomes" id="UP000252081">
    <property type="component" value="Unassembled WGS sequence"/>
</dbReference>
<name>A0A366KPU4_9SPHI</name>
<dbReference type="RefSeq" id="WP_208643615.1">
    <property type="nucleotide sequence ID" value="NZ_QNQU01000024.1"/>
</dbReference>
<protein>
    <submittedName>
        <fullName evidence="1">Uncharacterized protein</fullName>
    </submittedName>
</protein>
<gene>
    <name evidence="1" type="ORF">DRW42_22540</name>
</gene>